<accession>A0A454JH43</accession>
<name>A0A454JH43_9NEIS</name>
<comment type="caution">
    <text evidence="1">The sequence shown here is derived from an EMBL/GenBank/DDBJ whole genome shotgun (WGS) entry which is preliminary data.</text>
</comment>
<sequence>MSCTVYVYFKIEPASGRQLLPALRRMQAALAVDGIRASLLRRADEPADVPLQTWMEVYQGVEDVAQFRQRMQQALDCYIDPLLMPPRHLECFQPLE</sequence>
<dbReference type="EMBL" id="RFAR01000052">
    <property type="protein sequence ID" value="RMC95980.1"/>
    <property type="molecule type" value="Genomic_DNA"/>
</dbReference>
<keyword evidence="2" id="KW-1185">Reference proteome</keyword>
<dbReference type="Proteomes" id="UP000274139">
    <property type="component" value="Unassembled WGS sequence"/>
</dbReference>
<proteinExistence type="predicted"/>
<dbReference type="OrthoDB" id="8527613at2"/>
<organism evidence="1 2">
    <name type="scientific">Aquitalea palustris</name>
    <dbReference type="NCBI Taxonomy" id="2480983"/>
    <lineage>
        <taxon>Bacteria</taxon>
        <taxon>Pseudomonadati</taxon>
        <taxon>Pseudomonadota</taxon>
        <taxon>Betaproteobacteria</taxon>
        <taxon>Neisseriales</taxon>
        <taxon>Chromobacteriaceae</taxon>
        <taxon>Aquitalea</taxon>
    </lineage>
</organism>
<protein>
    <submittedName>
        <fullName evidence="1">DUF4936 family protein</fullName>
    </submittedName>
</protein>
<dbReference type="InterPro" id="IPR032556">
    <property type="entry name" value="DUF4936"/>
</dbReference>
<dbReference type="Pfam" id="PF16290">
    <property type="entry name" value="DUF4936"/>
    <property type="match status" value="1"/>
</dbReference>
<dbReference type="RefSeq" id="WP_103525184.1">
    <property type="nucleotide sequence ID" value="NZ_JAIZDC010000002.1"/>
</dbReference>
<gene>
    <name evidence="1" type="ORF">EAY64_13040</name>
</gene>
<evidence type="ECO:0000313" key="2">
    <source>
        <dbReference type="Proteomes" id="UP000274139"/>
    </source>
</evidence>
<evidence type="ECO:0000313" key="1">
    <source>
        <dbReference type="EMBL" id="RMC95980.1"/>
    </source>
</evidence>
<reference evidence="1 2" key="1">
    <citation type="submission" date="2018-10" db="EMBL/GenBank/DDBJ databases">
        <title>Draft genome sequence of Aquitalea MWU14-2217 isolated from a wild cranberry bog in Provincetown, Massachusetts.</title>
        <authorList>
            <person name="Ebadzadsahrai G."/>
            <person name="Soby S."/>
        </authorList>
    </citation>
    <scope>NUCLEOTIDE SEQUENCE [LARGE SCALE GENOMIC DNA]</scope>
    <source>
        <strain evidence="1 2">MWU14-2217</strain>
    </source>
</reference>
<dbReference type="AlphaFoldDB" id="A0A454JH43"/>